<dbReference type="KEGG" id="tpt:Tpet_1263"/>
<reference evidence="3 4" key="2">
    <citation type="journal article" date="2009" name="Proc. Natl. Acad. Sci. U.S.A.">
        <title>On the chimeric nature, thermophilic origin, and phylogenetic placement of the Thermotogales.</title>
        <authorList>
            <person name="Zhaxybayeva O."/>
            <person name="Swithers K.S."/>
            <person name="Lapierre P."/>
            <person name="Fournier G.P."/>
            <person name="Bickhart D.M."/>
            <person name="DeBoy R.T."/>
            <person name="Nelson K.E."/>
            <person name="Nesbo C.L."/>
            <person name="Doolittle W.F."/>
            <person name="Gogarten J.P."/>
            <person name="Noll K.M."/>
        </authorList>
    </citation>
    <scope>NUCLEOTIDE SEQUENCE [LARGE SCALE GENOMIC DNA]</scope>
    <source>
        <strain evidence="4">ATCC BAA-488 / DSM 13995 / JCM 10881 / RKU-1</strain>
    </source>
</reference>
<dbReference type="GO" id="GO:0004175">
    <property type="term" value="F:endopeptidase activity"/>
    <property type="evidence" value="ECO:0007669"/>
    <property type="project" value="UniProtKB-ARBA"/>
</dbReference>
<feature type="transmembrane region" description="Helical" evidence="1">
    <location>
        <begin position="109"/>
        <end position="126"/>
    </location>
</feature>
<dbReference type="PANTHER" id="PTHR43592:SF15">
    <property type="entry name" value="CAAX AMINO TERMINAL PROTEASE FAMILY PROTEIN"/>
    <property type="match status" value="1"/>
</dbReference>
<dbReference type="EMBL" id="CP000702">
    <property type="protein sequence ID" value="ABQ47277.1"/>
    <property type="molecule type" value="Genomic_DNA"/>
</dbReference>
<accession>A5IM54</accession>
<dbReference type="AlphaFoldDB" id="A5IM54"/>
<name>A5IM54_THEP1</name>
<dbReference type="HOGENOM" id="CLU_108881_1_0_0"/>
<dbReference type="STRING" id="390874.Tpet_1263"/>
<organism evidence="3 4">
    <name type="scientific">Thermotoga petrophila (strain ATCC BAA-488 / DSM 13995 / JCM 10881 / RKU-1)</name>
    <dbReference type="NCBI Taxonomy" id="390874"/>
    <lineage>
        <taxon>Bacteria</taxon>
        <taxon>Thermotogati</taxon>
        <taxon>Thermotogota</taxon>
        <taxon>Thermotogae</taxon>
        <taxon>Thermotogales</taxon>
        <taxon>Thermotogaceae</taxon>
        <taxon>Thermotoga</taxon>
    </lineage>
</organism>
<evidence type="ECO:0000259" key="2">
    <source>
        <dbReference type="Pfam" id="PF02517"/>
    </source>
</evidence>
<feature type="transmembrane region" description="Helical" evidence="1">
    <location>
        <begin position="138"/>
        <end position="157"/>
    </location>
</feature>
<feature type="transmembrane region" description="Helical" evidence="1">
    <location>
        <begin position="35"/>
        <end position="55"/>
    </location>
</feature>
<protein>
    <submittedName>
        <fullName evidence="3">Abortive infection protein</fullName>
    </submittedName>
</protein>
<dbReference type="InterPro" id="IPR003675">
    <property type="entry name" value="Rce1/LyrA-like_dom"/>
</dbReference>
<dbReference type="Proteomes" id="UP000006558">
    <property type="component" value="Chromosome"/>
</dbReference>
<dbReference type="GO" id="GO:0080120">
    <property type="term" value="P:CAAX-box protein maturation"/>
    <property type="evidence" value="ECO:0007669"/>
    <property type="project" value="UniProtKB-ARBA"/>
</dbReference>
<feature type="transmembrane region" description="Helical" evidence="1">
    <location>
        <begin position="163"/>
        <end position="181"/>
    </location>
</feature>
<keyword evidence="1" id="KW-0472">Membrane</keyword>
<dbReference type="Pfam" id="PF02517">
    <property type="entry name" value="Rce1-like"/>
    <property type="match status" value="1"/>
</dbReference>
<dbReference type="PANTHER" id="PTHR43592">
    <property type="entry name" value="CAAX AMINO TERMINAL PROTEASE"/>
    <property type="match status" value="1"/>
</dbReference>
<keyword evidence="1" id="KW-0812">Transmembrane</keyword>
<sequence>MPMVKRISEISFLSVLIGLFLGWYFVFQVNMLDFWWRMFMTTLIFSVISIFLGGKRNIKPNKYEAPLAIYSAVAAYLLFVVGYLISLLIPPFHRDVVSVYGLAEGQNALKVIILLVFIAFFEEIIWRGFVTEFLLQRLDVVPSILISSLLYSVVHVFTGNMALIVGAFVLGIILSLLYVITGKVSTPAFAHALWSLLIFVVLPLKGGF</sequence>
<reference evidence="4" key="1">
    <citation type="submission" date="2007-05" db="EMBL/GenBank/DDBJ databases">
        <title>Complete sequence of Thermotoga petrophila RKU-1.</title>
        <authorList>
            <consortium name="US DOE Joint Genome Institute"/>
            <person name="Copeland A."/>
            <person name="Lucas S."/>
            <person name="Lapidus A."/>
            <person name="Barry K."/>
            <person name="Glavina del Rio T."/>
            <person name="Dalin E."/>
            <person name="Tice H."/>
            <person name="Pitluck S."/>
            <person name="Sims D."/>
            <person name="Brettin T."/>
            <person name="Bruce D."/>
            <person name="Detter J.C."/>
            <person name="Han C."/>
            <person name="Tapia R."/>
            <person name="Schmutz J."/>
            <person name="Larimer F."/>
            <person name="Land M."/>
            <person name="Hauser L."/>
            <person name="Kyrpides N."/>
            <person name="Mikhailova N."/>
            <person name="Nelson K."/>
            <person name="Gogarten J.P."/>
            <person name="Noll K."/>
            <person name="Richardson P."/>
        </authorList>
    </citation>
    <scope>NUCLEOTIDE SEQUENCE [LARGE SCALE GENOMIC DNA]</scope>
    <source>
        <strain evidence="4">ATCC BAA-488 / DSM 13995 / JCM 10881 / RKU-1</strain>
    </source>
</reference>
<feature type="transmembrane region" description="Helical" evidence="1">
    <location>
        <begin position="12"/>
        <end position="29"/>
    </location>
</feature>
<keyword evidence="1" id="KW-1133">Transmembrane helix</keyword>
<feature type="domain" description="CAAX prenyl protease 2/Lysostaphin resistance protein A-like" evidence="2">
    <location>
        <begin position="108"/>
        <end position="196"/>
    </location>
</feature>
<feature type="transmembrane region" description="Helical" evidence="1">
    <location>
        <begin position="188"/>
        <end position="206"/>
    </location>
</feature>
<dbReference type="eggNOG" id="COG1266">
    <property type="taxonomic scope" value="Bacteria"/>
</dbReference>
<proteinExistence type="predicted"/>
<evidence type="ECO:0000313" key="3">
    <source>
        <dbReference type="EMBL" id="ABQ47277.1"/>
    </source>
</evidence>
<evidence type="ECO:0000313" key="4">
    <source>
        <dbReference type="Proteomes" id="UP000006558"/>
    </source>
</evidence>
<evidence type="ECO:0000256" key="1">
    <source>
        <dbReference type="SAM" id="Phobius"/>
    </source>
</evidence>
<feature type="transmembrane region" description="Helical" evidence="1">
    <location>
        <begin position="67"/>
        <end position="89"/>
    </location>
</feature>
<gene>
    <name evidence="3" type="ordered locus">Tpet_1263</name>
</gene>